<dbReference type="EMBL" id="CP036526">
    <property type="protein sequence ID" value="QDT10143.1"/>
    <property type="molecule type" value="Genomic_DNA"/>
</dbReference>
<proteinExistence type="predicted"/>
<keyword evidence="1" id="KW-1133">Transmembrane helix</keyword>
<organism evidence="2 3">
    <name type="scientific">Stieleria marina</name>
    <dbReference type="NCBI Taxonomy" id="1930275"/>
    <lineage>
        <taxon>Bacteria</taxon>
        <taxon>Pseudomonadati</taxon>
        <taxon>Planctomycetota</taxon>
        <taxon>Planctomycetia</taxon>
        <taxon>Pirellulales</taxon>
        <taxon>Pirellulaceae</taxon>
        <taxon>Stieleria</taxon>
    </lineage>
</organism>
<reference evidence="2 3" key="1">
    <citation type="submission" date="2019-02" db="EMBL/GenBank/DDBJ databases">
        <title>Deep-cultivation of Planctomycetes and their phenomic and genomic characterization uncovers novel biology.</title>
        <authorList>
            <person name="Wiegand S."/>
            <person name="Jogler M."/>
            <person name="Boedeker C."/>
            <person name="Pinto D."/>
            <person name="Vollmers J."/>
            <person name="Rivas-Marin E."/>
            <person name="Kohn T."/>
            <person name="Peeters S.H."/>
            <person name="Heuer A."/>
            <person name="Rast P."/>
            <person name="Oberbeckmann S."/>
            <person name="Bunk B."/>
            <person name="Jeske O."/>
            <person name="Meyerdierks A."/>
            <person name="Storesund J.E."/>
            <person name="Kallscheuer N."/>
            <person name="Luecker S."/>
            <person name="Lage O.M."/>
            <person name="Pohl T."/>
            <person name="Merkel B.J."/>
            <person name="Hornburger P."/>
            <person name="Mueller R.-W."/>
            <person name="Bruemmer F."/>
            <person name="Labrenz M."/>
            <person name="Spormann A.M."/>
            <person name="Op den Camp H."/>
            <person name="Overmann J."/>
            <person name="Amann R."/>
            <person name="Jetten M.S.M."/>
            <person name="Mascher T."/>
            <person name="Medema M.H."/>
            <person name="Devos D.P."/>
            <person name="Kaster A.-K."/>
            <person name="Ovreas L."/>
            <person name="Rohde M."/>
            <person name="Galperin M.Y."/>
            <person name="Jogler C."/>
        </authorList>
    </citation>
    <scope>NUCLEOTIDE SEQUENCE [LARGE SCALE GENOMIC DNA]</scope>
    <source>
        <strain evidence="2 3">K23_9</strain>
    </source>
</reference>
<dbReference type="AlphaFoldDB" id="A0A517NSP9"/>
<feature type="transmembrane region" description="Helical" evidence="1">
    <location>
        <begin position="21"/>
        <end position="38"/>
    </location>
</feature>
<protein>
    <submittedName>
        <fullName evidence="2">Uncharacterized protein</fullName>
    </submittedName>
</protein>
<keyword evidence="1" id="KW-0472">Membrane</keyword>
<gene>
    <name evidence="2" type="ORF">K239x_20980</name>
</gene>
<dbReference type="Proteomes" id="UP000319817">
    <property type="component" value="Chromosome"/>
</dbReference>
<feature type="transmembrane region" description="Helical" evidence="1">
    <location>
        <begin position="50"/>
        <end position="72"/>
    </location>
</feature>
<keyword evidence="3" id="KW-1185">Reference proteome</keyword>
<name>A0A517NSP9_9BACT</name>
<evidence type="ECO:0000313" key="2">
    <source>
        <dbReference type="EMBL" id="QDT10143.1"/>
    </source>
</evidence>
<evidence type="ECO:0000313" key="3">
    <source>
        <dbReference type="Proteomes" id="UP000319817"/>
    </source>
</evidence>
<keyword evidence="1" id="KW-0812">Transmembrane</keyword>
<evidence type="ECO:0000256" key="1">
    <source>
        <dbReference type="SAM" id="Phobius"/>
    </source>
</evidence>
<accession>A0A517NSP9</accession>
<sequence length="85" mass="10311">MDQDEPSEEPSVDEPLYRFSWRRFAVIATSLLTLPFWAPWVHRNVGLHEMLLIIPFVIIFAFSVWFITFMFPNRSIRRGNKRKRW</sequence>